<dbReference type="Gene3D" id="3.90.550.10">
    <property type="entry name" value="Spore Coat Polysaccharide Biosynthesis Protein SpsA, Chain A"/>
    <property type="match status" value="1"/>
</dbReference>
<comment type="pathway">
    <text evidence="1">Cell wall biogenesis; cell wall polysaccharide biosynthesis.</text>
</comment>
<keyword evidence="7" id="KW-1185">Reference proteome</keyword>
<accession>A0A6L9S532</accession>
<feature type="domain" description="Glycosyltransferase 2-like" evidence="5">
    <location>
        <begin position="39"/>
        <end position="167"/>
    </location>
</feature>
<dbReference type="InterPro" id="IPR001173">
    <property type="entry name" value="Glyco_trans_2-like"/>
</dbReference>
<dbReference type="Proteomes" id="UP000475214">
    <property type="component" value="Unassembled WGS sequence"/>
</dbReference>
<sequence>MSASTTKTQDTTRTAAVVAPDAVRAADDLGVDSEPDVVVVAVTYNSATIVEPFLRALPAALEGISTARVIIVDNDSSDATVRLVREIAPWATVLKAGGNIGYGAGINLGMRCSNGSQGVLVLNPDTVPAPESVSRLLAATQAAGDVGIAVPRIVDPDGLLSFSLRREPTLLRALGEAVLGGRRAGRFSSFGEMINDREYYTDGARSDWATGAAMFVSRAAIDAAGWWAEDFFLYSEETEYALRVRDAGFGLRFVADAVVAHQGGDMQRSPWLWSLQAVNRTRLYRRRHGRVASAAFWCVVTLNEALRAILGRPKHRAALRALLRGHEAFAPHRFQSSGS</sequence>
<keyword evidence="3" id="KW-0328">Glycosyltransferase</keyword>
<evidence type="ECO:0000259" key="5">
    <source>
        <dbReference type="Pfam" id="PF00535"/>
    </source>
</evidence>
<dbReference type="SUPFAM" id="SSF53448">
    <property type="entry name" value="Nucleotide-diphospho-sugar transferases"/>
    <property type="match status" value="1"/>
</dbReference>
<evidence type="ECO:0000256" key="2">
    <source>
        <dbReference type="ARBA" id="ARBA00006739"/>
    </source>
</evidence>
<proteinExistence type="inferred from homology"/>
<comment type="similarity">
    <text evidence="2">Belongs to the glycosyltransferase 2 family.</text>
</comment>
<dbReference type="RefSeq" id="WP_163733828.1">
    <property type="nucleotide sequence ID" value="NZ_JAAGOA010000003.1"/>
</dbReference>
<evidence type="ECO:0000256" key="1">
    <source>
        <dbReference type="ARBA" id="ARBA00004776"/>
    </source>
</evidence>
<evidence type="ECO:0000313" key="7">
    <source>
        <dbReference type="Proteomes" id="UP000475214"/>
    </source>
</evidence>
<evidence type="ECO:0000256" key="3">
    <source>
        <dbReference type="ARBA" id="ARBA00022676"/>
    </source>
</evidence>
<gene>
    <name evidence="6" type="ORF">G1H10_05450</name>
</gene>
<dbReference type="PANTHER" id="PTHR43179">
    <property type="entry name" value="RHAMNOSYLTRANSFERASE WBBL"/>
    <property type="match status" value="1"/>
</dbReference>
<dbReference type="PANTHER" id="PTHR43179:SF12">
    <property type="entry name" value="GALACTOFURANOSYLTRANSFERASE GLFT2"/>
    <property type="match status" value="1"/>
</dbReference>
<dbReference type="Pfam" id="PF00535">
    <property type="entry name" value="Glycos_transf_2"/>
    <property type="match status" value="1"/>
</dbReference>
<dbReference type="AlphaFoldDB" id="A0A6L9S532"/>
<keyword evidence="4 6" id="KW-0808">Transferase</keyword>
<reference evidence="6 7" key="1">
    <citation type="submission" date="2020-02" db="EMBL/GenBank/DDBJ databases">
        <authorList>
            <person name="Li X.-J."/>
            <person name="Han X.-M."/>
        </authorList>
    </citation>
    <scope>NUCLEOTIDE SEQUENCE [LARGE SCALE GENOMIC DNA]</scope>
    <source>
        <strain evidence="6 7">CCTCC AB 2017055</strain>
    </source>
</reference>
<name>A0A6L9S532_9ACTN</name>
<dbReference type="InterPro" id="IPR029044">
    <property type="entry name" value="Nucleotide-diphossugar_trans"/>
</dbReference>
<protein>
    <submittedName>
        <fullName evidence="6">Glycosyltransferase family 2 protein</fullName>
    </submittedName>
</protein>
<comment type="caution">
    <text evidence="6">The sequence shown here is derived from an EMBL/GenBank/DDBJ whole genome shotgun (WGS) entry which is preliminary data.</text>
</comment>
<dbReference type="EMBL" id="JAAGOA010000003">
    <property type="protein sequence ID" value="NED99607.1"/>
    <property type="molecule type" value="Genomic_DNA"/>
</dbReference>
<evidence type="ECO:0000313" key="6">
    <source>
        <dbReference type="EMBL" id="NED99607.1"/>
    </source>
</evidence>
<organism evidence="6 7">
    <name type="scientific">Phytoactinopolyspora halotolerans</name>
    <dbReference type="NCBI Taxonomy" id="1981512"/>
    <lineage>
        <taxon>Bacteria</taxon>
        <taxon>Bacillati</taxon>
        <taxon>Actinomycetota</taxon>
        <taxon>Actinomycetes</taxon>
        <taxon>Jiangellales</taxon>
        <taxon>Jiangellaceae</taxon>
        <taxon>Phytoactinopolyspora</taxon>
    </lineage>
</organism>
<dbReference type="GO" id="GO:0016757">
    <property type="term" value="F:glycosyltransferase activity"/>
    <property type="evidence" value="ECO:0007669"/>
    <property type="project" value="UniProtKB-KW"/>
</dbReference>
<evidence type="ECO:0000256" key="4">
    <source>
        <dbReference type="ARBA" id="ARBA00022679"/>
    </source>
</evidence>